<sequence length="78" mass="9026">MNDIIINYIKEEISLESLDEIQLDEDLLGNGIVDSLGMMRLIVFLEKEFHMTINPEDMTVENFNSVRSISNYLSQSRT</sequence>
<comment type="caution">
    <text evidence="2">The sequence shown here is derived from an EMBL/GenBank/DDBJ whole genome shotgun (WGS) entry which is preliminary data.</text>
</comment>
<dbReference type="Gene3D" id="1.10.1200.10">
    <property type="entry name" value="ACP-like"/>
    <property type="match status" value="1"/>
</dbReference>
<dbReference type="Pfam" id="PF00550">
    <property type="entry name" value="PP-binding"/>
    <property type="match status" value="1"/>
</dbReference>
<reference evidence="2 3" key="1">
    <citation type="submission" date="2019-08" db="EMBL/GenBank/DDBJ databases">
        <title>Genome sequence of Gelidibacter salicanalis IC162T.</title>
        <authorList>
            <person name="Bowman J.P."/>
        </authorList>
    </citation>
    <scope>NUCLEOTIDE SEQUENCE [LARGE SCALE GENOMIC DNA]</scope>
    <source>
        <strain evidence="2 3">IC162</strain>
    </source>
</reference>
<accession>A0A5C7ABI5</accession>
<dbReference type="RefSeq" id="WP_146893960.1">
    <property type="nucleotide sequence ID" value="NZ_VORX01000008.1"/>
</dbReference>
<proteinExistence type="predicted"/>
<dbReference type="AlphaFoldDB" id="A0A5C7ABI5"/>
<dbReference type="InterPro" id="IPR009081">
    <property type="entry name" value="PP-bd_ACP"/>
</dbReference>
<dbReference type="Proteomes" id="UP000321734">
    <property type="component" value="Unassembled WGS sequence"/>
</dbReference>
<evidence type="ECO:0000259" key="1">
    <source>
        <dbReference type="PROSITE" id="PS50075"/>
    </source>
</evidence>
<evidence type="ECO:0000313" key="2">
    <source>
        <dbReference type="EMBL" id="TXE05976.1"/>
    </source>
</evidence>
<gene>
    <name evidence="2" type="ORF">ES711_14155</name>
</gene>
<keyword evidence="3" id="KW-1185">Reference proteome</keyword>
<dbReference type="PROSITE" id="PS50075">
    <property type="entry name" value="CARRIER"/>
    <property type="match status" value="1"/>
</dbReference>
<feature type="domain" description="Carrier" evidence="1">
    <location>
        <begin position="1"/>
        <end position="77"/>
    </location>
</feature>
<dbReference type="SUPFAM" id="SSF47336">
    <property type="entry name" value="ACP-like"/>
    <property type="match status" value="1"/>
</dbReference>
<dbReference type="InterPro" id="IPR036736">
    <property type="entry name" value="ACP-like_sf"/>
</dbReference>
<protein>
    <submittedName>
        <fullName evidence="2">Acyl carrier protein</fullName>
    </submittedName>
</protein>
<name>A0A5C7ABI5_9FLAO</name>
<organism evidence="2 3">
    <name type="scientific">Gelidibacter salicanalis</name>
    <dbReference type="NCBI Taxonomy" id="291193"/>
    <lineage>
        <taxon>Bacteria</taxon>
        <taxon>Pseudomonadati</taxon>
        <taxon>Bacteroidota</taxon>
        <taxon>Flavobacteriia</taxon>
        <taxon>Flavobacteriales</taxon>
        <taxon>Flavobacteriaceae</taxon>
        <taxon>Gelidibacter</taxon>
    </lineage>
</organism>
<dbReference type="OrthoDB" id="7875289at2"/>
<dbReference type="EMBL" id="VORX01000008">
    <property type="protein sequence ID" value="TXE05976.1"/>
    <property type="molecule type" value="Genomic_DNA"/>
</dbReference>
<evidence type="ECO:0000313" key="3">
    <source>
        <dbReference type="Proteomes" id="UP000321734"/>
    </source>
</evidence>